<comment type="caution">
    <text evidence="2">The sequence shown here is derived from an EMBL/GenBank/DDBJ whole genome shotgun (WGS) entry which is preliminary data.</text>
</comment>
<evidence type="ECO:0000256" key="1">
    <source>
        <dbReference type="SAM" id="MobiDB-lite"/>
    </source>
</evidence>
<accession>A0AAW1T851</accession>
<dbReference type="CDD" id="cd14686">
    <property type="entry name" value="bZIP"/>
    <property type="match status" value="1"/>
</dbReference>
<sequence>MDYTDRAATPGPASCLPTQIIASALRSEDHSPSERHSSQQPLLAPAAAEQLSRGASHPTDRLSGEALAHPALPSPSGPSTASEVDVIDANSVERSRAAQKRYRERQKARISTSVAQKERLESELQLQSQRSAELQRHIVKLEESLRAAVSRIYGPPHDGPVEVLQERLTRQARGHRVEGLMLEEGKVAVLNVSGPLIFSRQKIAALTMVEYLKVAKVGPGDIHLSCPRAER</sequence>
<dbReference type="Proteomes" id="UP001485043">
    <property type="component" value="Unassembled WGS sequence"/>
</dbReference>
<gene>
    <name evidence="2" type="ORF">WJX84_011844</name>
</gene>
<reference evidence="2 3" key="1">
    <citation type="journal article" date="2024" name="Nat. Commun.">
        <title>Phylogenomics reveals the evolutionary origins of lichenization in chlorophyte algae.</title>
        <authorList>
            <person name="Puginier C."/>
            <person name="Libourel C."/>
            <person name="Otte J."/>
            <person name="Skaloud P."/>
            <person name="Haon M."/>
            <person name="Grisel S."/>
            <person name="Petersen M."/>
            <person name="Berrin J.G."/>
            <person name="Delaux P.M."/>
            <person name="Dal Grande F."/>
            <person name="Keller J."/>
        </authorList>
    </citation>
    <scope>NUCLEOTIDE SEQUENCE [LARGE SCALE GENOMIC DNA]</scope>
    <source>
        <strain evidence="2 3">SAG 2523</strain>
    </source>
</reference>
<organism evidence="2 3">
    <name type="scientific">Apatococcus fuscideae</name>
    <dbReference type="NCBI Taxonomy" id="2026836"/>
    <lineage>
        <taxon>Eukaryota</taxon>
        <taxon>Viridiplantae</taxon>
        <taxon>Chlorophyta</taxon>
        <taxon>core chlorophytes</taxon>
        <taxon>Trebouxiophyceae</taxon>
        <taxon>Chlorellales</taxon>
        <taxon>Chlorellaceae</taxon>
        <taxon>Apatococcus</taxon>
    </lineage>
</organism>
<name>A0AAW1T851_9CHLO</name>
<protein>
    <recommendedName>
        <fullName evidence="4">BZIP domain-containing protein</fullName>
    </recommendedName>
</protein>
<proteinExistence type="predicted"/>
<evidence type="ECO:0000313" key="3">
    <source>
        <dbReference type="Proteomes" id="UP001485043"/>
    </source>
</evidence>
<dbReference type="AlphaFoldDB" id="A0AAW1T851"/>
<dbReference type="EMBL" id="JALJOV010000283">
    <property type="protein sequence ID" value="KAK9865098.1"/>
    <property type="molecule type" value="Genomic_DNA"/>
</dbReference>
<evidence type="ECO:0000313" key="2">
    <source>
        <dbReference type="EMBL" id="KAK9865098.1"/>
    </source>
</evidence>
<feature type="compositionally biased region" description="Basic residues" evidence="1">
    <location>
        <begin position="97"/>
        <end position="108"/>
    </location>
</feature>
<feature type="compositionally biased region" description="Low complexity" evidence="1">
    <location>
        <begin position="38"/>
        <end position="52"/>
    </location>
</feature>
<feature type="region of interest" description="Disordered" evidence="1">
    <location>
        <begin position="22"/>
        <end position="114"/>
    </location>
</feature>
<feature type="compositionally biased region" description="Basic and acidic residues" evidence="1">
    <location>
        <begin position="26"/>
        <end position="37"/>
    </location>
</feature>
<keyword evidence="3" id="KW-1185">Reference proteome</keyword>
<evidence type="ECO:0008006" key="4">
    <source>
        <dbReference type="Google" id="ProtNLM"/>
    </source>
</evidence>